<keyword evidence="5" id="KW-0804">Transcription</keyword>
<name>A0A381TCE3_9ZZZZ</name>
<feature type="domain" description="Transcription elongation factor GreA/GreB N-terminal" evidence="9">
    <location>
        <begin position="4"/>
        <end position="74"/>
    </location>
</feature>
<organism evidence="10">
    <name type="scientific">marine metagenome</name>
    <dbReference type="NCBI Taxonomy" id="408172"/>
    <lineage>
        <taxon>unclassified sequences</taxon>
        <taxon>metagenomes</taxon>
        <taxon>ecological metagenomes</taxon>
    </lineage>
</organism>
<gene>
    <name evidence="10" type="ORF">METZ01_LOCUS65211</name>
</gene>
<evidence type="ECO:0000256" key="6">
    <source>
        <dbReference type="ARBA" id="ARBA00024916"/>
    </source>
</evidence>
<evidence type="ECO:0000256" key="5">
    <source>
        <dbReference type="ARBA" id="ARBA00023163"/>
    </source>
</evidence>
<keyword evidence="3" id="KW-0805">Transcription regulation</keyword>
<accession>A0A381TCE3</accession>
<comment type="function">
    <text evidence="6">Necessary for efficient RNA polymerase transcription elongation past template-encoded arresting sites. The arresting sites in DNA have the property of trapping a certain fraction of elongating RNA polymerases that pass through, resulting in locked ternary complexes. Cleavage of the nascent transcript by cleavage factors such as GreA or GreB allows the resumption of elongation from the new 3'terminus. GreA releases sequences of 2 to 3 nucleotides.</text>
</comment>
<dbReference type="PANTHER" id="PTHR30437:SF4">
    <property type="entry name" value="TRANSCRIPTION ELONGATION FACTOR GREA"/>
    <property type="match status" value="1"/>
</dbReference>
<dbReference type="InterPro" id="IPR023459">
    <property type="entry name" value="Tscrpt_elong_fac_GreA/B_fam"/>
</dbReference>
<evidence type="ECO:0000256" key="3">
    <source>
        <dbReference type="ARBA" id="ARBA00023015"/>
    </source>
</evidence>
<dbReference type="InterPro" id="IPR006359">
    <property type="entry name" value="Tscrpt_elong_fac_GreA"/>
</dbReference>
<dbReference type="HAMAP" id="MF_00105">
    <property type="entry name" value="GreA_GreB"/>
    <property type="match status" value="1"/>
</dbReference>
<keyword evidence="4" id="KW-0238">DNA-binding</keyword>
<feature type="domain" description="Transcription elongation factor GreA/GreB C-terminal" evidence="8">
    <location>
        <begin position="83"/>
        <end position="156"/>
    </location>
</feature>
<dbReference type="NCBIfam" id="NF001264">
    <property type="entry name" value="PRK00226.1-5"/>
    <property type="match status" value="1"/>
</dbReference>
<dbReference type="SUPFAM" id="SSF46557">
    <property type="entry name" value="GreA transcript cleavage protein, N-terminal domain"/>
    <property type="match status" value="1"/>
</dbReference>
<dbReference type="GO" id="GO:0070063">
    <property type="term" value="F:RNA polymerase binding"/>
    <property type="evidence" value="ECO:0007669"/>
    <property type="project" value="InterPro"/>
</dbReference>
<dbReference type="InterPro" id="IPR018151">
    <property type="entry name" value="TF_GreA/GreB_CS"/>
</dbReference>
<sequence>MNKIPMTLEGYEKLQVELKKLINVDRPSIIAAIAEARGHGDLSENAEYQYAKEQQSLIEGKIADLENTISHAEVIDIKAISGEEIKFGATVDIQDNETGKKSSYNIVGEYESDIENKKLSVNSPLARGLIGKVKNEVVEINSPKGLKTYTIISVKYI</sequence>
<dbReference type="FunFam" id="3.10.50.30:FF:000001">
    <property type="entry name" value="Transcription elongation factor GreA"/>
    <property type="match status" value="1"/>
</dbReference>
<dbReference type="NCBIfam" id="NF001261">
    <property type="entry name" value="PRK00226.1-2"/>
    <property type="match status" value="1"/>
</dbReference>
<dbReference type="NCBIfam" id="NF001263">
    <property type="entry name" value="PRK00226.1-4"/>
    <property type="match status" value="1"/>
</dbReference>
<proteinExistence type="inferred from homology"/>
<dbReference type="SUPFAM" id="SSF54534">
    <property type="entry name" value="FKBP-like"/>
    <property type="match status" value="1"/>
</dbReference>
<evidence type="ECO:0000313" key="10">
    <source>
        <dbReference type="EMBL" id="SVA12357.1"/>
    </source>
</evidence>
<dbReference type="InterPro" id="IPR001437">
    <property type="entry name" value="Tscrpt_elong_fac_GreA/B_C"/>
</dbReference>
<dbReference type="InterPro" id="IPR022691">
    <property type="entry name" value="Tscrpt_elong_fac_GreA/B_N"/>
</dbReference>
<dbReference type="GO" id="GO:0032784">
    <property type="term" value="P:regulation of DNA-templated transcription elongation"/>
    <property type="evidence" value="ECO:0007669"/>
    <property type="project" value="InterPro"/>
</dbReference>
<dbReference type="InterPro" id="IPR036805">
    <property type="entry name" value="Tscrpt_elong_fac_GreA/B_N_sf"/>
</dbReference>
<dbReference type="Pfam" id="PF03449">
    <property type="entry name" value="GreA_GreB_N"/>
    <property type="match status" value="1"/>
</dbReference>
<evidence type="ECO:0000256" key="4">
    <source>
        <dbReference type="ARBA" id="ARBA00023125"/>
    </source>
</evidence>
<dbReference type="AlphaFoldDB" id="A0A381TCE3"/>
<dbReference type="EMBL" id="UINC01004173">
    <property type="protein sequence ID" value="SVA12357.1"/>
    <property type="molecule type" value="Genomic_DNA"/>
</dbReference>
<dbReference type="NCBIfam" id="TIGR01462">
    <property type="entry name" value="greA"/>
    <property type="match status" value="1"/>
</dbReference>
<dbReference type="PANTHER" id="PTHR30437">
    <property type="entry name" value="TRANSCRIPTION ELONGATION FACTOR GREA"/>
    <property type="match status" value="1"/>
</dbReference>
<protein>
    <recommendedName>
        <fullName evidence="2">Transcription elongation factor GreA</fullName>
    </recommendedName>
    <alternativeName>
        <fullName evidence="7">Transcript cleavage factor GreA</fullName>
    </alternativeName>
</protein>
<comment type="similarity">
    <text evidence="1">Belongs to the GreA/GreB family.</text>
</comment>
<evidence type="ECO:0000256" key="7">
    <source>
        <dbReference type="ARBA" id="ARBA00030776"/>
    </source>
</evidence>
<dbReference type="InterPro" id="IPR036953">
    <property type="entry name" value="GreA/GreB_C_sf"/>
</dbReference>
<evidence type="ECO:0000259" key="8">
    <source>
        <dbReference type="Pfam" id="PF01272"/>
    </source>
</evidence>
<dbReference type="GO" id="GO:0006354">
    <property type="term" value="P:DNA-templated transcription elongation"/>
    <property type="evidence" value="ECO:0007669"/>
    <property type="project" value="TreeGrafter"/>
</dbReference>
<dbReference type="PIRSF" id="PIRSF006092">
    <property type="entry name" value="GreA_GreB"/>
    <property type="match status" value="1"/>
</dbReference>
<dbReference type="GO" id="GO:0003677">
    <property type="term" value="F:DNA binding"/>
    <property type="evidence" value="ECO:0007669"/>
    <property type="project" value="UniProtKB-KW"/>
</dbReference>
<dbReference type="PROSITE" id="PS00830">
    <property type="entry name" value="GREAB_2"/>
    <property type="match status" value="1"/>
</dbReference>
<dbReference type="InterPro" id="IPR028624">
    <property type="entry name" value="Tscrpt_elong_fac_GreA/B"/>
</dbReference>
<dbReference type="Gene3D" id="3.10.50.30">
    <property type="entry name" value="Transcription elongation factor, GreA/GreB, C-terminal domain"/>
    <property type="match status" value="1"/>
</dbReference>
<evidence type="ECO:0000259" key="9">
    <source>
        <dbReference type="Pfam" id="PF03449"/>
    </source>
</evidence>
<dbReference type="FunFam" id="1.10.287.180:FF:000001">
    <property type="entry name" value="Transcription elongation factor GreA"/>
    <property type="match status" value="1"/>
</dbReference>
<dbReference type="Gene3D" id="1.10.287.180">
    <property type="entry name" value="Transcription elongation factor, GreA/GreB, N-terminal domain"/>
    <property type="match status" value="1"/>
</dbReference>
<evidence type="ECO:0000256" key="2">
    <source>
        <dbReference type="ARBA" id="ARBA00013729"/>
    </source>
</evidence>
<dbReference type="Pfam" id="PF01272">
    <property type="entry name" value="GreA_GreB"/>
    <property type="match status" value="1"/>
</dbReference>
<reference evidence="10" key="1">
    <citation type="submission" date="2018-05" db="EMBL/GenBank/DDBJ databases">
        <authorList>
            <person name="Lanie J.A."/>
            <person name="Ng W.-L."/>
            <person name="Kazmierczak K.M."/>
            <person name="Andrzejewski T.M."/>
            <person name="Davidsen T.M."/>
            <person name="Wayne K.J."/>
            <person name="Tettelin H."/>
            <person name="Glass J.I."/>
            <person name="Rusch D."/>
            <person name="Podicherti R."/>
            <person name="Tsui H.-C.T."/>
            <person name="Winkler M.E."/>
        </authorList>
    </citation>
    <scope>NUCLEOTIDE SEQUENCE</scope>
</reference>
<dbReference type="PROSITE" id="PS00829">
    <property type="entry name" value="GREAB_1"/>
    <property type="match status" value="1"/>
</dbReference>
<evidence type="ECO:0000256" key="1">
    <source>
        <dbReference type="ARBA" id="ARBA00008213"/>
    </source>
</evidence>